<organism evidence="1 2">
    <name type="scientific">Cinara cedri</name>
    <dbReference type="NCBI Taxonomy" id="506608"/>
    <lineage>
        <taxon>Eukaryota</taxon>
        <taxon>Metazoa</taxon>
        <taxon>Ecdysozoa</taxon>
        <taxon>Arthropoda</taxon>
        <taxon>Hexapoda</taxon>
        <taxon>Insecta</taxon>
        <taxon>Pterygota</taxon>
        <taxon>Neoptera</taxon>
        <taxon>Paraneoptera</taxon>
        <taxon>Hemiptera</taxon>
        <taxon>Sternorrhyncha</taxon>
        <taxon>Aphidomorpha</taxon>
        <taxon>Aphidoidea</taxon>
        <taxon>Aphididae</taxon>
        <taxon>Lachninae</taxon>
        <taxon>Cinara</taxon>
    </lineage>
</organism>
<dbReference type="AlphaFoldDB" id="A0A5E4MJQ9"/>
<dbReference type="EMBL" id="CABPRJ010000601">
    <property type="protein sequence ID" value="VVC31144.1"/>
    <property type="molecule type" value="Genomic_DNA"/>
</dbReference>
<dbReference type="GO" id="GO:0003676">
    <property type="term" value="F:nucleic acid binding"/>
    <property type="evidence" value="ECO:0007669"/>
    <property type="project" value="InterPro"/>
</dbReference>
<dbReference type="OrthoDB" id="8299725at2759"/>
<name>A0A5E4MJQ9_9HEMI</name>
<protein>
    <submittedName>
        <fullName evidence="1">Ribonuclease H-like domain</fullName>
    </submittedName>
</protein>
<dbReference type="InterPro" id="IPR036397">
    <property type="entry name" value="RNaseH_sf"/>
</dbReference>
<accession>A0A5E4MJQ9</accession>
<keyword evidence="2" id="KW-1185">Reference proteome</keyword>
<proteinExistence type="predicted"/>
<reference evidence="1 2" key="1">
    <citation type="submission" date="2019-08" db="EMBL/GenBank/DDBJ databases">
        <authorList>
            <person name="Alioto T."/>
            <person name="Alioto T."/>
            <person name="Gomez Garrido J."/>
        </authorList>
    </citation>
    <scope>NUCLEOTIDE SEQUENCE [LARGE SCALE GENOMIC DNA]</scope>
</reference>
<dbReference type="Proteomes" id="UP000325440">
    <property type="component" value="Unassembled WGS sequence"/>
</dbReference>
<evidence type="ECO:0000313" key="1">
    <source>
        <dbReference type="EMBL" id="VVC31144.1"/>
    </source>
</evidence>
<dbReference type="InterPro" id="IPR022715">
    <property type="entry name" value="DUF2671"/>
</dbReference>
<dbReference type="Gene3D" id="3.30.420.10">
    <property type="entry name" value="Ribonuclease H-like superfamily/Ribonuclease H"/>
    <property type="match status" value="1"/>
</dbReference>
<evidence type="ECO:0000313" key="2">
    <source>
        <dbReference type="Proteomes" id="UP000325440"/>
    </source>
</evidence>
<dbReference type="Pfam" id="PF10877">
    <property type="entry name" value="DUF2671"/>
    <property type="match status" value="1"/>
</dbReference>
<sequence length="150" mass="17714">MSYTIDEIETLNKKSNNKNEGVAILHNPAYREKWFEFFNEAQRKVMDMVQFYDGTIVLIENRIAMYYYTWDSKRRELQQGLLADYQMSMVKLKQKRDSNNIQSHIDIAEVRTEEGKLHLFVAIDRTSKFAYVELHNSATKTVAAEFLCEN</sequence>
<gene>
    <name evidence="1" type="ORF">CINCED_3A024818</name>
</gene>